<keyword evidence="3" id="KW-0119">Carbohydrate metabolism</keyword>
<dbReference type="InterPro" id="IPR001223">
    <property type="entry name" value="Glyco_hydro18_cat"/>
</dbReference>
<dbReference type="Gene3D" id="2.60.40.10">
    <property type="entry name" value="Immunoglobulins"/>
    <property type="match status" value="1"/>
</dbReference>
<dbReference type="SUPFAM" id="SSF51445">
    <property type="entry name" value="(Trans)glycosidases"/>
    <property type="match status" value="1"/>
</dbReference>
<dbReference type="OrthoDB" id="315328at2"/>
<keyword evidence="10" id="KW-1185">Reference proteome</keyword>
<dbReference type="InterPro" id="IPR013783">
    <property type="entry name" value="Ig-like_fold"/>
</dbReference>
<dbReference type="GO" id="GO:0005576">
    <property type="term" value="C:extracellular region"/>
    <property type="evidence" value="ECO:0007669"/>
    <property type="project" value="InterPro"/>
</dbReference>
<dbReference type="Gene3D" id="3.20.20.80">
    <property type="entry name" value="Glycosidases"/>
    <property type="match status" value="1"/>
</dbReference>
<dbReference type="SMART" id="SM00636">
    <property type="entry name" value="Glyco_18"/>
    <property type="match status" value="1"/>
</dbReference>
<sequence>MKKLSLALLIGSSLFAQSAMSAEHNRTLSYLTSWGLTSDAAAQLNNAKVDTYLLSFGGWDAEGKISSSDKLLDIPEYNAWYLDTPYLTWTQAKLAHPEKKMLVAFGGETYEAMWSHLANDTNREKIAQGLVRLLKTGFPVYKKNLKPEEMVGECLSHSWDGKVCDMSHFQKAGTVYLDGIDFDFEKAARLTPQENDNLLKLAQRVRQLLGPDSKKLLSLTTYHVGADPEACINASVTQDCSFIEDKRSSHHGEVLPLLTGGKDVFDFFNVMTYDAGPNFQYKIAMANYARAVGNPAKILLGNTINSQWGPDGRYVESREKNIERAAWQAANHYGGFFVWTLGSNNQQLSFGDQVDYINQMHQAAQNAQGDIDNQRPTAIVKYPDEITGATHVVLDGSASTDPENANLQFSWEQISGPHVVLHNKNQPQASFDVGATQKDVLLGFKLTVNDGEQDSVPVTFTIKHKAEVNNGGDNETPDNGNPDNGNPDNGNPDNGNPDNGNPDNGNPDNGNPDNGAHDAWQSSKTYFGGEVVSWKGKQYKAKWWTQNNEPGASDVWQSMSQEIGGEWNAGNVYHGGDEVKYQGKNWVAKWWTKGDKPGHSDVWQAR</sequence>
<dbReference type="STRING" id="1926881.BTJ39_05165"/>
<comment type="caution">
    <text evidence="9">The sequence shown here is derived from an EMBL/GenBank/DDBJ whole genome shotgun (WGS) entry which is preliminary data.</text>
</comment>
<keyword evidence="7" id="KW-0732">Signal</keyword>
<dbReference type="GO" id="GO:0030246">
    <property type="term" value="F:carbohydrate binding"/>
    <property type="evidence" value="ECO:0007669"/>
    <property type="project" value="InterPro"/>
</dbReference>
<evidence type="ECO:0000256" key="6">
    <source>
        <dbReference type="SAM" id="MobiDB-lite"/>
    </source>
</evidence>
<evidence type="ECO:0000256" key="7">
    <source>
        <dbReference type="SAM" id="SignalP"/>
    </source>
</evidence>
<dbReference type="Proteomes" id="UP000190667">
    <property type="component" value="Unassembled WGS sequence"/>
</dbReference>
<dbReference type="PROSITE" id="PS51910">
    <property type="entry name" value="GH18_2"/>
    <property type="match status" value="1"/>
</dbReference>
<dbReference type="PROSITE" id="PS01095">
    <property type="entry name" value="GH18_1"/>
    <property type="match status" value="1"/>
</dbReference>
<feature type="domain" description="GH18" evidence="8">
    <location>
        <begin position="25"/>
        <end position="367"/>
    </location>
</feature>
<evidence type="ECO:0000256" key="4">
    <source>
        <dbReference type="ARBA" id="ARBA00023295"/>
    </source>
</evidence>
<dbReference type="Gene3D" id="2.10.10.20">
    <property type="entry name" value="Carbohydrate-binding module superfamily 5/12"/>
    <property type="match status" value="2"/>
</dbReference>
<dbReference type="EMBL" id="MRUL01000002">
    <property type="protein sequence ID" value="OON41353.1"/>
    <property type="molecule type" value="Genomic_DNA"/>
</dbReference>
<evidence type="ECO:0000256" key="2">
    <source>
        <dbReference type="ARBA" id="ARBA00022801"/>
    </source>
</evidence>
<dbReference type="RefSeq" id="WP_139356313.1">
    <property type="nucleotide sequence ID" value="NZ_MRUL01000002.1"/>
</dbReference>
<gene>
    <name evidence="9" type="ORF">BTJ39_05165</name>
</gene>
<feature type="signal peptide" evidence="7">
    <location>
        <begin position="1"/>
        <end position="21"/>
    </location>
</feature>
<evidence type="ECO:0000259" key="8">
    <source>
        <dbReference type="PROSITE" id="PS51910"/>
    </source>
</evidence>
<dbReference type="InterPro" id="IPR001579">
    <property type="entry name" value="Glyco_hydro_18_chit_AS"/>
</dbReference>
<dbReference type="InterPro" id="IPR017853">
    <property type="entry name" value="GH"/>
</dbReference>
<feature type="region of interest" description="Disordered" evidence="6">
    <location>
        <begin position="466"/>
        <end position="521"/>
    </location>
</feature>
<protein>
    <recommendedName>
        <fullName evidence="8">GH18 domain-containing protein</fullName>
    </recommendedName>
</protein>
<feature type="compositionally biased region" description="Low complexity" evidence="6">
    <location>
        <begin position="469"/>
        <end position="514"/>
    </location>
</feature>
<dbReference type="GO" id="GO:0005975">
    <property type="term" value="P:carbohydrate metabolic process"/>
    <property type="evidence" value="ECO:0007669"/>
    <property type="project" value="InterPro"/>
</dbReference>
<dbReference type="SMART" id="SM00495">
    <property type="entry name" value="ChtBD3"/>
    <property type="match status" value="2"/>
</dbReference>
<keyword evidence="2 5" id="KW-0378">Hydrolase</keyword>
<dbReference type="InterPro" id="IPR003610">
    <property type="entry name" value="CBM5/12"/>
</dbReference>
<dbReference type="AlphaFoldDB" id="A0A1S8YRU4"/>
<dbReference type="GO" id="GO:0008061">
    <property type="term" value="F:chitin binding"/>
    <property type="evidence" value="ECO:0007669"/>
    <property type="project" value="InterPro"/>
</dbReference>
<accession>A0A1S8YRU4</accession>
<evidence type="ECO:0000313" key="9">
    <source>
        <dbReference type="EMBL" id="OON41353.1"/>
    </source>
</evidence>
<proteinExistence type="inferred from homology"/>
<evidence type="ECO:0000313" key="10">
    <source>
        <dbReference type="Proteomes" id="UP000190667"/>
    </source>
</evidence>
<evidence type="ECO:0000256" key="3">
    <source>
        <dbReference type="ARBA" id="ARBA00023277"/>
    </source>
</evidence>
<dbReference type="Pfam" id="PF22352">
    <property type="entry name" value="K319L-like_PKD"/>
    <property type="match status" value="1"/>
</dbReference>
<dbReference type="InterPro" id="IPR011583">
    <property type="entry name" value="Chitinase_II/V-like_cat"/>
</dbReference>
<feature type="chain" id="PRO_5013001180" description="GH18 domain-containing protein" evidence="7">
    <location>
        <begin position="22"/>
        <end position="606"/>
    </location>
</feature>
<dbReference type="Pfam" id="PF00704">
    <property type="entry name" value="Glyco_hydro_18"/>
    <property type="match status" value="1"/>
</dbReference>
<evidence type="ECO:0000256" key="5">
    <source>
        <dbReference type="RuleBase" id="RU000489"/>
    </source>
</evidence>
<dbReference type="SUPFAM" id="SSF51055">
    <property type="entry name" value="Carbohydrate binding domain"/>
    <property type="match status" value="2"/>
</dbReference>
<name>A0A1S8YRU4_9GAMM</name>
<comment type="similarity">
    <text evidence="1">Belongs to the glycosyl hydrolase 18 family. Chitinase class II subfamily.</text>
</comment>
<dbReference type="Pfam" id="PF02839">
    <property type="entry name" value="CBM_5_12"/>
    <property type="match status" value="2"/>
</dbReference>
<reference evidence="9 10" key="1">
    <citation type="submission" date="2016-12" db="EMBL/GenBank/DDBJ databases">
        <title>Izhakiella australiana sp. nov. of genus Izhakiella isolated from Australian desert.</title>
        <authorList>
            <person name="Ji M."/>
        </authorList>
    </citation>
    <scope>NUCLEOTIDE SEQUENCE [LARGE SCALE GENOMIC DNA]</scope>
    <source>
        <strain evidence="9 10">D4N98</strain>
    </source>
</reference>
<dbReference type="InterPro" id="IPR036573">
    <property type="entry name" value="CBM_sf_5/12"/>
</dbReference>
<evidence type="ECO:0000256" key="1">
    <source>
        <dbReference type="ARBA" id="ARBA00009121"/>
    </source>
</evidence>
<organism evidence="9 10">
    <name type="scientific">Izhakiella australiensis</name>
    <dbReference type="NCBI Taxonomy" id="1926881"/>
    <lineage>
        <taxon>Bacteria</taxon>
        <taxon>Pseudomonadati</taxon>
        <taxon>Pseudomonadota</taxon>
        <taxon>Gammaproteobacteria</taxon>
        <taxon>Enterobacterales</taxon>
        <taxon>Erwiniaceae</taxon>
        <taxon>Izhakiella</taxon>
    </lineage>
</organism>
<dbReference type="CDD" id="cd12215">
    <property type="entry name" value="ChiC_BD"/>
    <property type="match status" value="2"/>
</dbReference>
<keyword evidence="4 5" id="KW-0326">Glycosidase</keyword>
<dbReference type="GO" id="GO:0004553">
    <property type="term" value="F:hydrolase activity, hydrolyzing O-glycosyl compounds"/>
    <property type="evidence" value="ECO:0007669"/>
    <property type="project" value="InterPro"/>
</dbReference>